<dbReference type="InterPro" id="IPR035706">
    <property type="entry name" value="AAA_9"/>
</dbReference>
<sequence>MGNPPASVRLALEAVCTLLGHKVDSWKTIQGIVRKDDFIASIVNYDNERQMTRNHRLKMQSEFLSKEDFTYERVNRASKACGPLVQWVEAQVNYSEILDRVGPLREEVDQLEEQALQTKAEAQAIENTINDLESSIATYKAEYAALISETQAIKTEMSRVQFKVDRSVRLLDSLASERTRWEEGSKSFETQISTLVGDVLIAAAFLAYAGFYDQQFRKAMIDDWVNQLVQSGINLKPHNPITEYLSNADERLTWQDHSLPVDDLCTENAIILKRYNRYPLIIDPSGRVTEFLQKESSDRKLTVTSFLDDSFVKQLESALRFGNPILIQDAEYLDPIINHVLNKEYQKTGGRVLIQLGKQEIDFSPAFKLFLSTRDPSASFPPDVCSRTTFVNFTVTQSSLQTQSLNEVLKFERPDVDARRTDLVKLQGEFKIHLRQLEKRLLQALNESRGNILDDDNVIETLETLKKEAAEISKKMVETEGVMTEVENITLKYSIIAKSCSAVFAVLEQLHHINHFYQFSLQYFVDIFNSVLYQNKRLAQEKDHSARVQIILRDLFITTYQRTSLGLIQKDRITFAMLLAQAAPYAMDKSIIDNILDESIAGADLSSSPDLKEQVMGRVSNMSLFRSHASTVSAEQWDQFFNEELAENVVPAVWDENTNEFDQLLRTLLLVKICRMDRFVPAAERFIVAVFSRELFEGSTDLRDIVDQVNATTPISLSSSPGFDASYKVDALVERMQATCANIAMGSNEGLESADKAINNAAAAGTWVQVKNVHLAPSWLQSLEKRLESLKPHKDFRLFLSMESSPKIPVNLIRASRVLMFEQPAGVRANMKDSLSSLTTRASKAPVEKARVYVLLCFLHAVVQERLRYAPSLGWKGFWEFNDSDYECSALIIDYWVDSIAQGRSNVAPQKLPWDMIRTLVTEMYGGKVDDHEDFQQLQRLVHSFLTPAAFEDEYKLVSGVENDECLTLPGQTSIRDFVEWVNRLPEREPPTYLGLPANAEKLLLVGHGKKMISDLAKVTSLLDEGEQLMIDA</sequence>
<dbReference type="PANTHER" id="PTHR45703">
    <property type="entry name" value="DYNEIN HEAVY CHAIN"/>
    <property type="match status" value="1"/>
</dbReference>
<dbReference type="InterPro" id="IPR027417">
    <property type="entry name" value="P-loop_NTPase"/>
</dbReference>
<dbReference type="Gene3D" id="1.20.920.20">
    <property type="match status" value="1"/>
</dbReference>
<dbReference type="Pfam" id="PF03028">
    <property type="entry name" value="Dynein_heavy"/>
    <property type="match status" value="1"/>
</dbReference>
<keyword evidence="1" id="KW-0175">Coiled coil</keyword>
<dbReference type="Gene3D" id="1.10.8.720">
    <property type="entry name" value="Region D6 of dynein motor"/>
    <property type="match status" value="1"/>
</dbReference>
<keyword evidence="7" id="KW-1185">Reference proteome</keyword>
<dbReference type="InterPro" id="IPR026983">
    <property type="entry name" value="DHC"/>
</dbReference>
<dbReference type="GO" id="GO:0030286">
    <property type="term" value="C:dynein complex"/>
    <property type="evidence" value="ECO:0007669"/>
    <property type="project" value="InterPro"/>
</dbReference>
<accession>A0A0F8UNR0</accession>
<evidence type="ECO:0000313" key="7">
    <source>
        <dbReference type="Proteomes" id="UP000034947"/>
    </source>
</evidence>
<dbReference type="InterPro" id="IPR024743">
    <property type="entry name" value="Dynein_HC_stalk"/>
</dbReference>
<dbReference type="Gene3D" id="6.10.140.1060">
    <property type="match status" value="1"/>
</dbReference>
<dbReference type="PANTHER" id="PTHR45703:SF36">
    <property type="entry name" value="DYNEIN HEAVY CHAIN, CYTOPLASMIC"/>
    <property type="match status" value="1"/>
</dbReference>
<evidence type="ECO:0000259" key="5">
    <source>
        <dbReference type="Pfam" id="PF18198"/>
    </source>
</evidence>
<dbReference type="GO" id="GO:0051959">
    <property type="term" value="F:dynein light intermediate chain binding"/>
    <property type="evidence" value="ECO:0007669"/>
    <property type="project" value="InterPro"/>
</dbReference>
<gene>
    <name evidence="6" type="ORF">AOCH_001872</name>
</gene>
<dbReference type="InterPro" id="IPR041658">
    <property type="entry name" value="AAA_lid_11"/>
</dbReference>
<dbReference type="Gene3D" id="3.40.50.300">
    <property type="entry name" value="P-loop containing nucleotide triphosphate hydrolases"/>
    <property type="match status" value="2"/>
</dbReference>
<dbReference type="AlphaFoldDB" id="A0A0F8UNR0"/>
<name>A0A0F8UNR0_9EURO</name>
<evidence type="ECO:0000259" key="2">
    <source>
        <dbReference type="Pfam" id="PF03028"/>
    </source>
</evidence>
<dbReference type="Pfam" id="PF18198">
    <property type="entry name" value="AAA_lid_11"/>
    <property type="match status" value="1"/>
</dbReference>
<feature type="domain" description="Dynein heavy chain coiled coil stalk" evidence="3">
    <location>
        <begin position="22"/>
        <end position="223"/>
    </location>
</feature>
<evidence type="ECO:0000259" key="3">
    <source>
        <dbReference type="Pfam" id="PF12777"/>
    </source>
</evidence>
<dbReference type="FunFam" id="3.40.50.300:FF:000829">
    <property type="entry name" value="Dynein heavy chain, cytoplasmic"/>
    <property type="match status" value="1"/>
</dbReference>
<feature type="domain" description="Dynein heavy chain region D6 P-loop" evidence="2">
    <location>
        <begin position="711"/>
        <end position="818"/>
    </location>
</feature>
<dbReference type="FunFam" id="3.40.50.300:FF:000122">
    <property type="entry name" value="Cytoplasmic dynein 1 heavy chain"/>
    <property type="match status" value="1"/>
</dbReference>
<proteinExistence type="predicted"/>
<dbReference type="InterPro" id="IPR042219">
    <property type="entry name" value="AAA_lid_11_sf"/>
</dbReference>
<dbReference type="VEuPathDB" id="FungiDB:P175DRAFT_0554693"/>
<dbReference type="Gene3D" id="1.10.8.1220">
    <property type="match status" value="1"/>
</dbReference>
<evidence type="ECO:0000313" key="6">
    <source>
        <dbReference type="EMBL" id="KKK21234.1"/>
    </source>
</evidence>
<feature type="domain" description="Dynein heavy chain ATP-binding dynein motor region" evidence="4">
    <location>
        <begin position="253"/>
        <end position="472"/>
    </location>
</feature>
<feature type="coiled-coil region" evidence="1">
    <location>
        <begin position="108"/>
        <end position="149"/>
    </location>
</feature>
<evidence type="ECO:0000259" key="4">
    <source>
        <dbReference type="Pfam" id="PF12781"/>
    </source>
</evidence>
<comment type="caution">
    <text evidence="6">The sequence shown here is derived from an EMBL/GenBank/DDBJ whole genome shotgun (WGS) entry which is preliminary data.</text>
</comment>
<dbReference type="InterPro" id="IPR004273">
    <property type="entry name" value="Dynein_heavy_D6_P-loop"/>
</dbReference>
<dbReference type="GO" id="GO:0008569">
    <property type="term" value="F:minus-end-directed microtubule motor activity"/>
    <property type="evidence" value="ECO:0007669"/>
    <property type="project" value="InterPro"/>
</dbReference>
<reference evidence="6 7" key="1">
    <citation type="submission" date="2015-02" db="EMBL/GenBank/DDBJ databases">
        <title>Draft Genome Sequences of Two Closely-Related Aflatoxigenic Aspergillus Species Obtained from the Cote d'Ivoire.</title>
        <authorList>
            <person name="Moore G.G."/>
            <person name="Beltz S.B."/>
            <person name="Mack B.M."/>
        </authorList>
    </citation>
    <scope>NUCLEOTIDE SEQUENCE [LARGE SCALE GENOMIC DNA]</scope>
    <source>
        <strain evidence="6 7">SRRC1432</strain>
    </source>
</reference>
<dbReference type="Pfam" id="PF12777">
    <property type="entry name" value="MT"/>
    <property type="match status" value="1"/>
</dbReference>
<dbReference type="GO" id="GO:0045505">
    <property type="term" value="F:dynein intermediate chain binding"/>
    <property type="evidence" value="ECO:0007669"/>
    <property type="project" value="InterPro"/>
</dbReference>
<dbReference type="FunFam" id="1.10.8.1220:FF:000004">
    <property type="entry name" value="Dynein heavy chain, cytoplasmic"/>
    <property type="match status" value="1"/>
</dbReference>
<organism evidence="6 7">
    <name type="scientific">Aspergillus ochraceoroseus</name>
    <dbReference type="NCBI Taxonomy" id="138278"/>
    <lineage>
        <taxon>Eukaryota</taxon>
        <taxon>Fungi</taxon>
        <taxon>Dikarya</taxon>
        <taxon>Ascomycota</taxon>
        <taxon>Pezizomycotina</taxon>
        <taxon>Eurotiomycetes</taxon>
        <taxon>Eurotiomycetidae</taxon>
        <taxon>Eurotiales</taxon>
        <taxon>Aspergillaceae</taxon>
        <taxon>Aspergillus</taxon>
        <taxon>Aspergillus subgen. Nidulantes</taxon>
    </lineage>
</organism>
<dbReference type="GO" id="GO:0007018">
    <property type="term" value="P:microtubule-based movement"/>
    <property type="evidence" value="ECO:0007669"/>
    <property type="project" value="InterPro"/>
</dbReference>
<evidence type="ECO:0000256" key="1">
    <source>
        <dbReference type="SAM" id="Coils"/>
    </source>
</evidence>
<dbReference type="FunFam" id="1.10.8.720:FF:000003">
    <property type="entry name" value="Cytoplasmic dynein heavy chain 2"/>
    <property type="match status" value="1"/>
</dbReference>
<dbReference type="EMBL" id="JYKN01001241">
    <property type="protein sequence ID" value="KKK21234.1"/>
    <property type="molecule type" value="Genomic_DNA"/>
</dbReference>
<feature type="domain" description="Dynein heavy chain AAA lid" evidence="5">
    <location>
        <begin position="851"/>
        <end position="1000"/>
    </location>
</feature>
<dbReference type="Pfam" id="PF12781">
    <property type="entry name" value="AAA_9"/>
    <property type="match status" value="1"/>
</dbReference>
<protein>
    <submittedName>
        <fullName evidence="6">Dynein heavy chain</fullName>
    </submittedName>
</protein>
<dbReference type="Proteomes" id="UP000034947">
    <property type="component" value="Unassembled WGS sequence"/>
</dbReference>